<gene>
    <name evidence="2" type="ORF">H920_15504</name>
</gene>
<evidence type="ECO:0000256" key="1">
    <source>
        <dbReference type="SAM" id="MobiDB-lite"/>
    </source>
</evidence>
<evidence type="ECO:0000313" key="2">
    <source>
        <dbReference type="EMBL" id="KFO23166.1"/>
    </source>
</evidence>
<dbReference type="eggNOG" id="ENOG502RU1V">
    <property type="taxonomic scope" value="Eukaryota"/>
</dbReference>
<dbReference type="PANTHER" id="PTHR40381">
    <property type="entry name" value="PEROXISOMAL TESTIS-SPECIFIC PROTEIN 1"/>
    <property type="match status" value="1"/>
</dbReference>
<dbReference type="Proteomes" id="UP000028990">
    <property type="component" value="Unassembled WGS sequence"/>
</dbReference>
<feature type="region of interest" description="Disordered" evidence="1">
    <location>
        <begin position="136"/>
        <end position="164"/>
    </location>
</feature>
<reference evidence="2 3" key="1">
    <citation type="submission" date="2013-11" db="EMBL/GenBank/DDBJ databases">
        <title>The Damaraland mole rat (Fukomys damarensis) genome and evolution of African mole rats.</title>
        <authorList>
            <person name="Gladyshev V.N."/>
            <person name="Fang X."/>
        </authorList>
    </citation>
    <scope>NUCLEOTIDE SEQUENCE [LARGE SCALE GENOMIC DNA]</scope>
    <source>
        <tissue evidence="2">Liver</tissue>
    </source>
</reference>
<dbReference type="GO" id="GO:0043065">
    <property type="term" value="P:positive regulation of apoptotic process"/>
    <property type="evidence" value="ECO:0007669"/>
    <property type="project" value="TreeGrafter"/>
</dbReference>
<proteinExistence type="predicted"/>
<name>A0A091DK64_FUKDA</name>
<keyword evidence="3" id="KW-1185">Reference proteome</keyword>
<dbReference type="GO" id="GO:0005777">
    <property type="term" value="C:peroxisome"/>
    <property type="evidence" value="ECO:0007669"/>
    <property type="project" value="TreeGrafter"/>
</dbReference>
<dbReference type="GO" id="GO:0005634">
    <property type="term" value="C:nucleus"/>
    <property type="evidence" value="ECO:0007669"/>
    <property type="project" value="TreeGrafter"/>
</dbReference>
<sequence>MAAQGKNKKKLKQRGIVYDPKEVVIPSVKVASCCHLLKAKYRPQRADMGRLVFPKPLPAVTGSPDHNPLLHPKEAGTGQNPHQEEIIRKLATQLRHIGDGIHRRTTQLSEYSGLPPYLKRRARRRAKRNKHFRCRLRLPGSGPHMTSGSLPPPSQSQLPSQPCV</sequence>
<evidence type="ECO:0000313" key="3">
    <source>
        <dbReference type="Proteomes" id="UP000028990"/>
    </source>
</evidence>
<dbReference type="EMBL" id="KN123813">
    <property type="protein sequence ID" value="KFO23166.1"/>
    <property type="molecule type" value="Genomic_DNA"/>
</dbReference>
<protein>
    <submittedName>
        <fullName evidence="2">Uncharacterized protein</fullName>
    </submittedName>
</protein>
<dbReference type="PANTHER" id="PTHR40381:SF1">
    <property type="entry name" value="PEROXISOMAL TESTIS-SPECIFIC PROTEIN 1"/>
    <property type="match status" value="1"/>
</dbReference>
<feature type="region of interest" description="Disordered" evidence="1">
    <location>
        <begin position="61"/>
        <end position="81"/>
    </location>
</feature>
<organism evidence="2 3">
    <name type="scientific">Fukomys damarensis</name>
    <name type="common">Damaraland mole rat</name>
    <name type="synonym">Cryptomys damarensis</name>
    <dbReference type="NCBI Taxonomy" id="885580"/>
    <lineage>
        <taxon>Eukaryota</taxon>
        <taxon>Metazoa</taxon>
        <taxon>Chordata</taxon>
        <taxon>Craniata</taxon>
        <taxon>Vertebrata</taxon>
        <taxon>Euteleostomi</taxon>
        <taxon>Mammalia</taxon>
        <taxon>Eutheria</taxon>
        <taxon>Euarchontoglires</taxon>
        <taxon>Glires</taxon>
        <taxon>Rodentia</taxon>
        <taxon>Hystricomorpha</taxon>
        <taxon>Bathyergidae</taxon>
        <taxon>Fukomys</taxon>
    </lineage>
</organism>
<dbReference type="InterPro" id="IPR029186">
    <property type="entry name" value="PXT1"/>
</dbReference>
<feature type="compositionally biased region" description="Low complexity" evidence="1">
    <location>
        <begin position="155"/>
        <end position="164"/>
    </location>
</feature>
<accession>A0A091DK64</accession>
<dbReference type="AlphaFoldDB" id="A0A091DK64"/>